<dbReference type="EMBL" id="MDTQ01000001">
    <property type="protein sequence ID" value="ODC04509.1"/>
    <property type="molecule type" value="Genomic_DNA"/>
</dbReference>
<comment type="caution">
    <text evidence="1">The sequence shown here is derived from an EMBL/GenBank/DDBJ whole genome shotgun (WGS) entry which is preliminary data.</text>
</comment>
<sequence length="259" mass="28421">MLSQVERYAVLSAMGTRWWVPRYQLPAAQPSMRCDWPVPEAESRHGAEAAMAAAGVFVSPEHTETVSAAEDFQNTPPSTDDVQDHSRLAVAPEDGHEPAVETVEEVRPMAVEVWAMNNRWLWVVELDQPGLAHDPQRLTLLSAIARALHPQRIGLVAQYTLSWPVEGVPVLRGDQRELADALTAYLTGPQFSPFEPPGVMAFGERLGRLLDQDRLGRPCFSGPSLSELLSSPDAKAQLWQHAQQGLSAAFAANEVVMEA</sequence>
<keyword evidence="2" id="KW-1185">Reference proteome</keyword>
<dbReference type="OrthoDB" id="6362681at2"/>
<proteinExistence type="predicted"/>
<protein>
    <submittedName>
        <fullName evidence="1">Uncharacterized protein</fullName>
    </submittedName>
</protein>
<dbReference type="RefSeq" id="WP_068999493.1">
    <property type="nucleotide sequence ID" value="NZ_MDTQ01000001.1"/>
</dbReference>
<evidence type="ECO:0000313" key="1">
    <source>
        <dbReference type="EMBL" id="ODC04509.1"/>
    </source>
</evidence>
<evidence type="ECO:0000313" key="2">
    <source>
        <dbReference type="Proteomes" id="UP000094291"/>
    </source>
</evidence>
<reference evidence="1 2" key="1">
    <citation type="submission" date="2016-08" db="EMBL/GenBank/DDBJ databases">
        <authorList>
            <person name="Seilhamer J.J."/>
        </authorList>
    </citation>
    <scope>NUCLEOTIDE SEQUENCE [LARGE SCALE GENOMIC DNA]</scope>
    <source>
        <strain evidence="1 2">PH27A</strain>
    </source>
</reference>
<dbReference type="AlphaFoldDB" id="A0A1E2VBZ5"/>
<gene>
    <name evidence="1" type="ORF">BFW38_14190</name>
</gene>
<dbReference type="STRING" id="197479.BFW38_14190"/>
<accession>A0A1E2VBZ5</accession>
<dbReference type="Proteomes" id="UP000094291">
    <property type="component" value="Unassembled WGS sequence"/>
</dbReference>
<organism evidence="1 2">
    <name type="scientific">Terasakiispira papahanaumokuakeensis</name>
    <dbReference type="NCBI Taxonomy" id="197479"/>
    <lineage>
        <taxon>Bacteria</taxon>
        <taxon>Pseudomonadati</taxon>
        <taxon>Pseudomonadota</taxon>
        <taxon>Gammaproteobacteria</taxon>
        <taxon>Oceanospirillales</taxon>
        <taxon>Terasakiispira</taxon>
    </lineage>
</organism>
<name>A0A1E2VBZ5_9GAMM</name>